<dbReference type="Pfam" id="PF04809">
    <property type="entry name" value="HupH_C"/>
    <property type="match status" value="2"/>
</dbReference>
<name>A0A1J5RWD1_9ZZZZ</name>
<evidence type="ECO:0000259" key="1">
    <source>
        <dbReference type="Pfam" id="PF04809"/>
    </source>
</evidence>
<dbReference type="Gene3D" id="3.30.1370.140">
    <property type="entry name" value="HupH hydrogenase expression protein, C-terminal domain"/>
    <property type="match status" value="2"/>
</dbReference>
<evidence type="ECO:0000313" key="2">
    <source>
        <dbReference type="EMBL" id="OIQ96295.1"/>
    </source>
</evidence>
<proteinExistence type="predicted"/>
<comment type="caution">
    <text evidence="2">The sequence shown here is derived from an EMBL/GenBank/DDBJ whole genome shotgun (WGS) entry which is preliminary data.</text>
</comment>
<feature type="domain" description="HupH hydrogenase expression protein C-terminal" evidence="1">
    <location>
        <begin position="165"/>
        <end position="281"/>
    </location>
</feature>
<feature type="domain" description="HupH hydrogenase expression protein C-terminal" evidence="1">
    <location>
        <begin position="51"/>
        <end position="152"/>
    </location>
</feature>
<dbReference type="InterPro" id="IPR038527">
    <property type="entry name" value="HupH_C_sf"/>
</dbReference>
<dbReference type="InterPro" id="IPR006894">
    <property type="entry name" value="HupH_Hydgase_express_prot_C"/>
</dbReference>
<dbReference type="EMBL" id="MLJW01000151">
    <property type="protein sequence ID" value="OIQ96295.1"/>
    <property type="molecule type" value="Genomic_DNA"/>
</dbReference>
<gene>
    <name evidence="2" type="ORF">GALL_216940</name>
</gene>
<organism evidence="2">
    <name type="scientific">mine drainage metagenome</name>
    <dbReference type="NCBI Taxonomy" id="410659"/>
    <lineage>
        <taxon>unclassified sequences</taxon>
        <taxon>metagenomes</taxon>
        <taxon>ecological metagenomes</taxon>
    </lineage>
</organism>
<reference evidence="2" key="1">
    <citation type="submission" date="2016-10" db="EMBL/GenBank/DDBJ databases">
        <title>Sequence of Gallionella enrichment culture.</title>
        <authorList>
            <person name="Poehlein A."/>
            <person name="Muehling M."/>
            <person name="Daniel R."/>
        </authorList>
    </citation>
    <scope>NUCLEOTIDE SEQUENCE</scope>
</reference>
<dbReference type="AlphaFoldDB" id="A0A1J5RWD1"/>
<accession>A0A1J5RWD1</accession>
<protein>
    <recommendedName>
        <fullName evidence="1">HupH hydrogenase expression protein C-terminal domain-containing protein</fullName>
    </recommendedName>
</protein>
<sequence>MKDFPIPVVAVGPGSQPDEDEALQYLPLPASMMTFALPVLNEEADPALMAAACSVVEQLRDKMEAMPLGSPTIPVIELQEMDTEVVRLLNQTMGEGEVSISVRGSSAYRIQETVFAGVWRLHEFAADGRLVRDAIMACAIPPIVTQWAREDVSLDCTMPHKTPGIMNALSVLTEIVGKARAYKAGDAAHVVNLTLLPMSPEDMECLPLTLGVGAVTILSRGYGNCRITSTRLPNVWWVQYFNSMDTLILNTLEVSDVPEVAQASREDYEDSIERLGEWLQVMQEPERLDI</sequence>